<gene>
    <name evidence="1" type="ORF">TRFO_23878</name>
</gene>
<accession>A0A1J4KA24</accession>
<evidence type="ECO:0000313" key="1">
    <source>
        <dbReference type="EMBL" id="OHT07776.1"/>
    </source>
</evidence>
<sequence length="500" mass="58286">MNPIYQSSFNKSQIDQYNNLNLLSNMENGPRHKPFCCDDDSSYYDTDSLGLALNNFLNFVNNSDSTSFQINQALAYLNSILCNLNSQSADFLNKSIFFEKIVSILNTIDLSSILYDQIIDTIHILSKTEKIIIEQLFTSGIILKIYDIWLAKDQLDLNLLKIFTNCVKRYPESKLFFSEKKTLSLFLPLLENDDNIFHISNICQFSANFFASEISTYKKTKVEPENQTNETEINGNEIMKLEIIDWHIEFLKRIIYVFGKEYTSDDIEFVPMYRLKIKKYCLKSFNSYCISPSRQKYFISLGLPNLILKDLRTINPTILPIALELILKFLTVLTHCFDDEEKQNLSSFLIEISFDDISEFIQTKSPRILSFLCQILEILLKIDKSYILYIHKYRITEIILEQLNNLSYEVLIKAIHFICIVILNSTKSDALNFIDESIVDKIVELAETEQEEYVRKDLKATLFRIYEICDSESEVFQMIDPLFEIDGIFYGVPKPSFIME</sequence>
<dbReference type="EMBL" id="MLAK01000686">
    <property type="protein sequence ID" value="OHT07776.1"/>
    <property type="molecule type" value="Genomic_DNA"/>
</dbReference>
<evidence type="ECO:0008006" key="3">
    <source>
        <dbReference type="Google" id="ProtNLM"/>
    </source>
</evidence>
<dbReference type="Proteomes" id="UP000179807">
    <property type="component" value="Unassembled WGS sequence"/>
</dbReference>
<name>A0A1J4KA24_9EUKA</name>
<dbReference type="GeneID" id="94838132"/>
<dbReference type="SUPFAM" id="SSF48371">
    <property type="entry name" value="ARM repeat"/>
    <property type="match status" value="1"/>
</dbReference>
<keyword evidence="2" id="KW-1185">Reference proteome</keyword>
<dbReference type="VEuPathDB" id="TrichDB:TRFO_23878"/>
<dbReference type="InterPro" id="IPR011989">
    <property type="entry name" value="ARM-like"/>
</dbReference>
<reference evidence="1" key="1">
    <citation type="submission" date="2016-10" db="EMBL/GenBank/DDBJ databases">
        <authorList>
            <person name="Benchimol M."/>
            <person name="Almeida L.G."/>
            <person name="Vasconcelos A.T."/>
            <person name="Perreira-Neves A."/>
            <person name="Rosa I.A."/>
            <person name="Tasca T."/>
            <person name="Bogo M.R."/>
            <person name="de Souza W."/>
        </authorList>
    </citation>
    <scope>NUCLEOTIDE SEQUENCE [LARGE SCALE GENOMIC DNA]</scope>
    <source>
        <strain evidence="1">K</strain>
    </source>
</reference>
<dbReference type="InterPro" id="IPR016024">
    <property type="entry name" value="ARM-type_fold"/>
</dbReference>
<proteinExistence type="predicted"/>
<protein>
    <recommendedName>
        <fullName evidence="3">SPIN90/Ldb17 leucine-rich domain-containing protein</fullName>
    </recommendedName>
</protein>
<dbReference type="RefSeq" id="XP_068360912.1">
    <property type="nucleotide sequence ID" value="XM_068503428.1"/>
</dbReference>
<organism evidence="1 2">
    <name type="scientific">Tritrichomonas foetus</name>
    <dbReference type="NCBI Taxonomy" id="1144522"/>
    <lineage>
        <taxon>Eukaryota</taxon>
        <taxon>Metamonada</taxon>
        <taxon>Parabasalia</taxon>
        <taxon>Tritrichomonadida</taxon>
        <taxon>Tritrichomonadidae</taxon>
        <taxon>Tritrichomonas</taxon>
    </lineage>
</organism>
<evidence type="ECO:0000313" key="2">
    <source>
        <dbReference type="Proteomes" id="UP000179807"/>
    </source>
</evidence>
<dbReference type="Gene3D" id="1.25.10.10">
    <property type="entry name" value="Leucine-rich Repeat Variant"/>
    <property type="match status" value="1"/>
</dbReference>
<dbReference type="AlphaFoldDB" id="A0A1J4KA24"/>
<comment type="caution">
    <text evidence="1">The sequence shown here is derived from an EMBL/GenBank/DDBJ whole genome shotgun (WGS) entry which is preliminary data.</text>
</comment>